<keyword evidence="4" id="KW-1185">Reference proteome</keyword>
<feature type="domain" description="Cyanovirin-N" evidence="2">
    <location>
        <begin position="34"/>
        <end position="156"/>
    </location>
</feature>
<evidence type="ECO:0000313" key="4">
    <source>
        <dbReference type="Proteomes" id="UP000008206"/>
    </source>
</evidence>
<dbReference type="Proteomes" id="UP000008206">
    <property type="component" value="Chromosome"/>
</dbReference>
<dbReference type="EMBL" id="CP002198">
    <property type="protein sequence ID" value="ADN17033.1"/>
    <property type="molecule type" value="Genomic_DNA"/>
</dbReference>
<dbReference type="SMART" id="SM01111">
    <property type="entry name" value="CVNH"/>
    <property type="match status" value="1"/>
</dbReference>
<dbReference type="OrthoDB" id="512249at2"/>
<proteinExistence type="predicted"/>
<dbReference type="AlphaFoldDB" id="E0UKF2"/>
<feature type="chain" id="PRO_5003141388" evidence="1">
    <location>
        <begin position="32"/>
        <end position="157"/>
    </location>
</feature>
<dbReference type="RefSeq" id="WP_013325071.1">
    <property type="nucleotide sequence ID" value="NC_014501.1"/>
</dbReference>
<dbReference type="Pfam" id="PF08881">
    <property type="entry name" value="CVNH"/>
    <property type="match status" value="1"/>
</dbReference>
<name>E0UKF2_GLOV7</name>
<dbReference type="HOGENOM" id="CLU_144945_1_2_3"/>
<dbReference type="InterPro" id="IPR011058">
    <property type="entry name" value="Cyanovirin-N"/>
</dbReference>
<reference evidence="4" key="1">
    <citation type="journal article" date="2011" name="MBio">
        <title>Novel metabolic attributes of the genus Cyanothece, comprising a group of unicellular nitrogen-fixing Cyanobacteria.</title>
        <authorList>
            <person name="Bandyopadhyay A."/>
            <person name="Elvitigala T."/>
            <person name="Welsh E."/>
            <person name="Stockel J."/>
            <person name="Liberton M."/>
            <person name="Min H."/>
            <person name="Sherman L.A."/>
            <person name="Pakrasi H.B."/>
        </authorList>
    </citation>
    <scope>NUCLEOTIDE SEQUENCE [LARGE SCALE GENOMIC DNA]</scope>
    <source>
        <strain evidence="4">PCC 7822</strain>
    </source>
</reference>
<evidence type="ECO:0000259" key="2">
    <source>
        <dbReference type="SMART" id="SM01111"/>
    </source>
</evidence>
<protein>
    <submittedName>
        <fullName evidence="3">Cyanovirin-N domain protein</fullName>
    </submittedName>
</protein>
<keyword evidence="1" id="KW-0732">Signal</keyword>
<dbReference type="SUPFAM" id="SSF51322">
    <property type="entry name" value="Cyanovirin-N"/>
    <property type="match status" value="1"/>
</dbReference>
<evidence type="ECO:0000256" key="1">
    <source>
        <dbReference type="SAM" id="SignalP"/>
    </source>
</evidence>
<organism evidence="3 4">
    <name type="scientific">Gloeothece verrucosa (strain PCC 7822)</name>
    <name type="common">Cyanothece sp. (strain PCC 7822)</name>
    <dbReference type="NCBI Taxonomy" id="497965"/>
    <lineage>
        <taxon>Bacteria</taxon>
        <taxon>Bacillati</taxon>
        <taxon>Cyanobacteriota</taxon>
        <taxon>Cyanophyceae</taxon>
        <taxon>Oscillatoriophycideae</taxon>
        <taxon>Chroococcales</taxon>
        <taxon>Aphanothecaceae</taxon>
        <taxon>Gloeothece</taxon>
        <taxon>Gloeothece verrucosa</taxon>
    </lineage>
</organism>
<sequence length="157" mass="17291">MKNISRLLRITFTFLLTLCVSMNLVTGMAWATGEFSKTCTDIKITHNDDSDLNTIGKPILSAYCQKLNGSEVETSLDLNPYIGNVDGVLAWAGSKSNFGLSCYDLTVSYPGTLEGVCLRDTKRGDDGKFIIPNPKEIAAFLDLDEHIVNRDGTLQYE</sequence>
<gene>
    <name evidence="3" type="ordered locus">Cyan7822_5149</name>
</gene>
<dbReference type="KEGG" id="cyj:Cyan7822_5149"/>
<accession>E0UKF2</accession>
<evidence type="ECO:0000313" key="3">
    <source>
        <dbReference type="EMBL" id="ADN17033.1"/>
    </source>
</evidence>
<dbReference type="eggNOG" id="ENOG503217F">
    <property type="taxonomic scope" value="Bacteria"/>
</dbReference>
<dbReference type="InterPro" id="IPR036673">
    <property type="entry name" value="Cyanovirin-N_sf"/>
</dbReference>
<dbReference type="Gene3D" id="2.30.60.10">
    <property type="entry name" value="Cyanovirin-N"/>
    <property type="match status" value="1"/>
</dbReference>
<feature type="signal peptide" evidence="1">
    <location>
        <begin position="1"/>
        <end position="31"/>
    </location>
</feature>